<evidence type="ECO:0000256" key="3">
    <source>
        <dbReference type="ARBA" id="ARBA00013236"/>
    </source>
</evidence>
<dbReference type="SUPFAM" id="SSF54675">
    <property type="entry name" value="Nicotinate/Quinolinate PRTase N-terminal domain-like"/>
    <property type="match status" value="1"/>
</dbReference>
<dbReference type="NCBIfam" id="NF009131">
    <property type="entry name" value="PRK12484.1"/>
    <property type="match status" value="1"/>
</dbReference>
<reference evidence="12 13" key="1">
    <citation type="submission" date="2018-11" db="EMBL/GenBank/DDBJ databases">
        <title>Rhodococcus spongicola sp. nov. and Rhodococcus xishaensis sp. nov. from marine sponges.</title>
        <authorList>
            <person name="Li L."/>
            <person name="Lin H.W."/>
        </authorList>
    </citation>
    <scope>NUCLEOTIDE SEQUENCE [LARGE SCALE GENOMIC DNA]</scope>
    <source>
        <strain evidence="12 13">LHW51113</strain>
    </source>
</reference>
<dbReference type="PANTHER" id="PTHR11098">
    <property type="entry name" value="NICOTINATE PHOSPHORIBOSYLTRANSFERASE"/>
    <property type="match status" value="1"/>
</dbReference>
<comment type="pathway">
    <text evidence="1 9">Cofactor biosynthesis; NAD(+) biosynthesis; nicotinate D-ribonucleotide from nicotinate: step 1/1.</text>
</comment>
<evidence type="ECO:0000313" key="13">
    <source>
        <dbReference type="Proteomes" id="UP000283479"/>
    </source>
</evidence>
<evidence type="ECO:0000256" key="4">
    <source>
        <dbReference type="ARBA" id="ARBA00022553"/>
    </source>
</evidence>
<dbReference type="GO" id="GO:0005829">
    <property type="term" value="C:cytosol"/>
    <property type="evidence" value="ECO:0007669"/>
    <property type="project" value="TreeGrafter"/>
</dbReference>
<name>A0A3S3AG37_9NOCA</name>
<evidence type="ECO:0000256" key="9">
    <source>
        <dbReference type="RuleBase" id="RU365100"/>
    </source>
</evidence>
<organism evidence="12 13">
    <name type="scientific">Rhodococcus xishaensis</name>
    <dbReference type="NCBI Taxonomy" id="2487364"/>
    <lineage>
        <taxon>Bacteria</taxon>
        <taxon>Bacillati</taxon>
        <taxon>Actinomycetota</taxon>
        <taxon>Actinomycetes</taxon>
        <taxon>Mycobacteriales</taxon>
        <taxon>Nocardiaceae</taxon>
        <taxon>Rhodococcus</taxon>
    </lineage>
</organism>
<feature type="domain" description="Nicotinate phosphoribosyltransferase N-terminal" evidence="11">
    <location>
        <begin position="17"/>
        <end position="139"/>
    </location>
</feature>
<dbReference type="InterPro" id="IPR013785">
    <property type="entry name" value="Aldolase_TIM"/>
</dbReference>
<keyword evidence="7 9" id="KW-0808">Transferase</keyword>
<protein>
    <recommendedName>
        <fullName evidence="3 9">Nicotinate phosphoribosyltransferase</fullName>
        <ecNumber evidence="3 9">6.3.4.21</ecNumber>
    </recommendedName>
</protein>
<dbReference type="CDD" id="cd01570">
    <property type="entry name" value="NAPRTase_A"/>
    <property type="match status" value="1"/>
</dbReference>
<dbReference type="GO" id="GO:0004516">
    <property type="term" value="F:nicotinate phosphoribosyltransferase activity"/>
    <property type="evidence" value="ECO:0007669"/>
    <property type="project" value="UniProtKB-UniRule"/>
</dbReference>
<keyword evidence="13" id="KW-1185">Reference proteome</keyword>
<feature type="domain" description="Nicotinate/nicotinamide phosphoribosyltransferase" evidence="10">
    <location>
        <begin position="160"/>
        <end position="347"/>
    </location>
</feature>
<dbReference type="Pfam" id="PF17767">
    <property type="entry name" value="NAPRTase_N"/>
    <property type="match status" value="1"/>
</dbReference>
<evidence type="ECO:0000256" key="1">
    <source>
        <dbReference type="ARBA" id="ARBA00004952"/>
    </source>
</evidence>
<dbReference type="NCBIfam" id="NF006698">
    <property type="entry name" value="PRK09243.1-5"/>
    <property type="match status" value="1"/>
</dbReference>
<gene>
    <name evidence="12" type="ORF">EGT50_04575</name>
</gene>
<dbReference type="Proteomes" id="UP000283479">
    <property type="component" value="Unassembled WGS sequence"/>
</dbReference>
<evidence type="ECO:0000256" key="6">
    <source>
        <dbReference type="ARBA" id="ARBA00022642"/>
    </source>
</evidence>
<comment type="PTM">
    <text evidence="9">Transiently phosphorylated on a His residue during the reaction cycle. Phosphorylation strongly increases the affinity for substrates and increases the rate of nicotinate D-ribonucleotide production. Dephosphorylation regenerates the low-affinity form of the enzyme, leading to product release.</text>
</comment>
<sequence length="444" mass="46960">MATPHAESAGPRSSTALLTDQYELTMLEAAIADGTAHRSCSFELFARRLPDGRRFGVVAGMGRIPDALARFRFGEPELAIVSRFLDATTTEWLRDFRFSGDIDGYREGELYFPGSPILSVRGTFAECVLLETLMLSILNHDSAIASAAARMVVAADGRRLIEMGSRRAHEESAVACARAAYLAGFDATSNLEAVRTHGIPGAGTSAHAFTLLHTTEVASNEEAAFRAQVAALGVGTTLLIDTYDITQGIENAVAAAGTGLGGVRIDSGDLGVLARQVRNQLDGLGATGTRIVVSGDLDEYAIAALRAEPVDAYGVGTALVSGSGAPTAGMVYKLVEVDGVPVEKRSDHKYSLGGTKRAIRLSRPSGTIVEEVLYHANEPAPDTGDFEPRDLLIPMARGGKIVDDLPTLEDSRALLARNLVSLPWEGLKLSHGDPAIPTRYAGKG</sequence>
<dbReference type="RefSeq" id="WP_127951423.1">
    <property type="nucleotide sequence ID" value="NZ_RKLO01000002.1"/>
</dbReference>
<dbReference type="NCBIfam" id="TIGR01513">
    <property type="entry name" value="NAPRTase_put"/>
    <property type="match status" value="1"/>
</dbReference>
<dbReference type="InterPro" id="IPR036068">
    <property type="entry name" value="Nicotinate_pribotase-like_C"/>
</dbReference>
<dbReference type="InterPro" id="IPR007229">
    <property type="entry name" value="Nic_PRibTrfase-Fam"/>
</dbReference>
<dbReference type="GO" id="GO:0034355">
    <property type="term" value="P:NAD+ biosynthetic process via the salvage pathway"/>
    <property type="evidence" value="ECO:0007669"/>
    <property type="project" value="TreeGrafter"/>
</dbReference>
<keyword evidence="12" id="KW-0328">Glycosyltransferase</keyword>
<dbReference type="GO" id="GO:0016757">
    <property type="term" value="F:glycosyltransferase activity"/>
    <property type="evidence" value="ECO:0007669"/>
    <property type="project" value="UniProtKB-KW"/>
</dbReference>
<dbReference type="Pfam" id="PF04095">
    <property type="entry name" value="NAPRTase"/>
    <property type="match status" value="1"/>
</dbReference>
<evidence type="ECO:0000256" key="7">
    <source>
        <dbReference type="ARBA" id="ARBA00022679"/>
    </source>
</evidence>
<dbReference type="UniPathway" id="UPA00253">
    <property type="reaction ID" value="UER00457"/>
</dbReference>
<keyword evidence="6 9" id="KW-0662">Pyridine nucleotide biosynthesis</keyword>
<evidence type="ECO:0000313" key="12">
    <source>
        <dbReference type="EMBL" id="RVW03803.1"/>
    </source>
</evidence>
<dbReference type="EMBL" id="RKLO01000002">
    <property type="protein sequence ID" value="RVW03803.1"/>
    <property type="molecule type" value="Genomic_DNA"/>
</dbReference>
<dbReference type="AlphaFoldDB" id="A0A3S3AG37"/>
<dbReference type="Gene3D" id="3.20.20.70">
    <property type="entry name" value="Aldolase class I"/>
    <property type="match status" value="1"/>
</dbReference>
<dbReference type="OrthoDB" id="9770610at2"/>
<dbReference type="SUPFAM" id="SSF51690">
    <property type="entry name" value="Nicotinate/Quinolinate PRTase C-terminal domain-like"/>
    <property type="match status" value="1"/>
</dbReference>
<evidence type="ECO:0000259" key="10">
    <source>
        <dbReference type="Pfam" id="PF04095"/>
    </source>
</evidence>
<comment type="caution">
    <text evidence="12">The sequence shown here is derived from an EMBL/GenBank/DDBJ whole genome shotgun (WGS) entry which is preliminary data.</text>
</comment>
<accession>A0A3S3AG37</accession>
<keyword evidence="4" id="KW-0597">Phosphoprotein</keyword>
<dbReference type="Gene3D" id="3.20.140.10">
    <property type="entry name" value="nicotinate phosphoribosyltransferase"/>
    <property type="match status" value="2"/>
</dbReference>
<dbReference type="InterPro" id="IPR041525">
    <property type="entry name" value="N/Namide_PRibTrfase"/>
</dbReference>
<dbReference type="InterPro" id="IPR040727">
    <property type="entry name" value="NAPRTase_N"/>
</dbReference>
<evidence type="ECO:0000256" key="8">
    <source>
        <dbReference type="ARBA" id="ARBA00048668"/>
    </source>
</evidence>
<evidence type="ECO:0000259" key="11">
    <source>
        <dbReference type="Pfam" id="PF17767"/>
    </source>
</evidence>
<dbReference type="EC" id="6.3.4.21" evidence="3 9"/>
<evidence type="ECO:0000256" key="2">
    <source>
        <dbReference type="ARBA" id="ARBA00010897"/>
    </source>
</evidence>
<comment type="catalytic activity">
    <reaction evidence="8 9">
        <text>5-phospho-alpha-D-ribose 1-diphosphate + nicotinate + ATP + H2O = nicotinate beta-D-ribonucleotide + ADP + phosphate + diphosphate</text>
        <dbReference type="Rhea" id="RHEA:36163"/>
        <dbReference type="ChEBI" id="CHEBI:15377"/>
        <dbReference type="ChEBI" id="CHEBI:30616"/>
        <dbReference type="ChEBI" id="CHEBI:32544"/>
        <dbReference type="ChEBI" id="CHEBI:33019"/>
        <dbReference type="ChEBI" id="CHEBI:43474"/>
        <dbReference type="ChEBI" id="CHEBI:57502"/>
        <dbReference type="ChEBI" id="CHEBI:58017"/>
        <dbReference type="ChEBI" id="CHEBI:456216"/>
        <dbReference type="EC" id="6.3.4.21"/>
    </reaction>
</comment>
<proteinExistence type="inferred from homology"/>
<dbReference type="PANTHER" id="PTHR11098:SF8">
    <property type="entry name" value="NICOTINATE PHOSPHORIBOSYLTRANSFERASE PNCB1"/>
    <property type="match status" value="1"/>
</dbReference>
<evidence type="ECO:0000256" key="5">
    <source>
        <dbReference type="ARBA" id="ARBA00022598"/>
    </source>
</evidence>
<keyword evidence="5 9" id="KW-0436">Ligase</keyword>
<dbReference type="PIRSF" id="PIRSF000484">
    <property type="entry name" value="NAPRT"/>
    <property type="match status" value="1"/>
</dbReference>
<comment type="similarity">
    <text evidence="2 9">Belongs to the NAPRTase family.</text>
</comment>
<dbReference type="InterPro" id="IPR006405">
    <property type="entry name" value="Nic_PRibTrfase_pncB"/>
</dbReference>
<comment type="function">
    <text evidence="9">Catalyzes the first step in the biosynthesis of NAD from nicotinic acid, the ATP-dependent synthesis of beta-nicotinate D-ribonucleotide from nicotinate and 5-phospho-D-ribose 1-phosphate.</text>
</comment>